<keyword evidence="9" id="KW-0511">Multifunctional enzyme</keyword>
<dbReference type="InterPro" id="IPR052054">
    <property type="entry name" value="Oxidative_DNA_repair_enzyme"/>
</dbReference>
<evidence type="ECO:0000256" key="6">
    <source>
        <dbReference type="ARBA" id="ARBA00023204"/>
    </source>
</evidence>
<feature type="domain" description="HhH-GPD" evidence="14">
    <location>
        <begin position="59"/>
        <end position="228"/>
    </location>
</feature>
<dbReference type="GO" id="GO:0006289">
    <property type="term" value="P:nucleotide-excision repair"/>
    <property type="evidence" value="ECO:0007669"/>
    <property type="project" value="InterPro"/>
</dbReference>
<comment type="similarity">
    <text evidence="2">Belongs to the type-1 OGG1 family.</text>
</comment>
<dbReference type="SUPFAM" id="SSF48150">
    <property type="entry name" value="DNA-glycosylase"/>
    <property type="match status" value="1"/>
</dbReference>
<dbReference type="InterPro" id="IPR011257">
    <property type="entry name" value="DNA_glycosylase"/>
</dbReference>
<evidence type="ECO:0000313" key="15">
    <source>
        <dbReference type="EMBL" id="KAJ1975464.1"/>
    </source>
</evidence>
<sequence>EVARITSVLTDYFQTHVNLHDNYQRWSALDTNFRAKALCFPGVRVLAQDPWENLVSFICSANNHIKRITSMVDQLATHFGQHVADYGGYAFYCFPTVSELAHPNLEAQLRQLGFGYRAKYIHQTVQHLQLKHGKQATRWLQSLRQAPYSEARAELLQLAGIGPKVADCICLMSLDKPEAIPVDTHVWQIARRDYAFRHSHVGTRKSYKDKGGFSDRPKTLSKGEYEAVGDHFRKTFGAYAGWAHSAIAHSALPSP</sequence>
<reference evidence="15" key="1">
    <citation type="submission" date="2022-07" db="EMBL/GenBank/DDBJ databases">
        <title>Phylogenomic reconstructions and comparative analyses of Kickxellomycotina fungi.</title>
        <authorList>
            <person name="Reynolds N.K."/>
            <person name="Stajich J.E."/>
            <person name="Barry K."/>
            <person name="Grigoriev I.V."/>
            <person name="Crous P."/>
            <person name="Smith M.E."/>
        </authorList>
    </citation>
    <scope>NUCLEOTIDE SEQUENCE</scope>
    <source>
        <strain evidence="15">RSA 567</strain>
    </source>
</reference>
<evidence type="ECO:0000256" key="8">
    <source>
        <dbReference type="ARBA" id="ARBA00023242"/>
    </source>
</evidence>
<evidence type="ECO:0000256" key="12">
    <source>
        <dbReference type="ARBA" id="ARBA00044632"/>
    </source>
</evidence>
<keyword evidence="16" id="KW-1185">Reference proteome</keyword>
<keyword evidence="5" id="KW-0378">Hydrolase</keyword>
<dbReference type="InterPro" id="IPR023170">
    <property type="entry name" value="HhH_base_excis_C"/>
</dbReference>
<dbReference type="InterPro" id="IPR012904">
    <property type="entry name" value="OGG_N"/>
</dbReference>
<dbReference type="GO" id="GO:0034039">
    <property type="term" value="F:8-oxo-7,8-dihydroguanine DNA N-glycosylase activity"/>
    <property type="evidence" value="ECO:0007669"/>
    <property type="project" value="TreeGrafter"/>
</dbReference>
<evidence type="ECO:0000256" key="13">
    <source>
        <dbReference type="ARBA" id="ARBA00073127"/>
    </source>
</evidence>
<dbReference type="PANTHER" id="PTHR10242:SF2">
    <property type="entry name" value="N-GLYCOSYLASE_DNA LYASE"/>
    <property type="match status" value="1"/>
</dbReference>
<organism evidence="15 16">
    <name type="scientific">Dimargaris verticillata</name>
    <dbReference type="NCBI Taxonomy" id="2761393"/>
    <lineage>
        <taxon>Eukaryota</taxon>
        <taxon>Fungi</taxon>
        <taxon>Fungi incertae sedis</taxon>
        <taxon>Zoopagomycota</taxon>
        <taxon>Kickxellomycotina</taxon>
        <taxon>Dimargaritomycetes</taxon>
        <taxon>Dimargaritales</taxon>
        <taxon>Dimargaritaceae</taxon>
        <taxon>Dimargaris</taxon>
    </lineage>
</organism>
<dbReference type="PANTHER" id="PTHR10242">
    <property type="entry name" value="8-OXOGUANINE DNA GLYCOSYLASE"/>
    <property type="match status" value="1"/>
</dbReference>
<comment type="catalytic activity">
    <reaction evidence="12">
        <text>2'-deoxyribonucleotide-(2'-deoxyribose 5'-phosphate)-2'-deoxyribonucleotide-DNA = a 3'-end 2'-deoxyribonucleotide-(2,3-dehydro-2,3-deoxyribose 5'-phosphate)-DNA + a 5'-end 5'-phospho-2'-deoxyribonucleoside-DNA + H(+)</text>
        <dbReference type="Rhea" id="RHEA:66592"/>
        <dbReference type="Rhea" id="RHEA-COMP:13180"/>
        <dbReference type="Rhea" id="RHEA-COMP:16897"/>
        <dbReference type="Rhea" id="RHEA-COMP:17067"/>
        <dbReference type="ChEBI" id="CHEBI:15378"/>
        <dbReference type="ChEBI" id="CHEBI:136412"/>
        <dbReference type="ChEBI" id="CHEBI:157695"/>
        <dbReference type="ChEBI" id="CHEBI:167181"/>
        <dbReference type="EC" id="4.2.99.18"/>
    </reaction>
</comment>
<evidence type="ECO:0000256" key="3">
    <source>
        <dbReference type="ARBA" id="ARBA00012720"/>
    </source>
</evidence>
<dbReference type="GO" id="GO:0006285">
    <property type="term" value="P:base-excision repair, AP site formation"/>
    <property type="evidence" value="ECO:0007669"/>
    <property type="project" value="UniProtKB-ARBA"/>
</dbReference>
<dbReference type="Pfam" id="PF00730">
    <property type="entry name" value="HhH-GPD"/>
    <property type="match status" value="1"/>
</dbReference>
<evidence type="ECO:0000256" key="1">
    <source>
        <dbReference type="ARBA" id="ARBA00004123"/>
    </source>
</evidence>
<keyword evidence="8" id="KW-0539">Nucleus</keyword>
<accession>A0A9W8B0T5</accession>
<dbReference type="AlphaFoldDB" id="A0A9W8B0T5"/>
<dbReference type="SUPFAM" id="SSF55945">
    <property type="entry name" value="TATA-box binding protein-like"/>
    <property type="match status" value="1"/>
</dbReference>
<dbReference type="Gene3D" id="1.10.1670.10">
    <property type="entry name" value="Helix-hairpin-Helix base-excision DNA repair enzymes (C-terminal)"/>
    <property type="match status" value="1"/>
</dbReference>
<comment type="subcellular location">
    <subcellularLocation>
        <location evidence="1">Nucleus</location>
    </subcellularLocation>
</comment>
<proteinExistence type="inferred from homology"/>
<dbReference type="GO" id="GO:0140078">
    <property type="term" value="F:class I DNA-(apurinic or apyrimidinic site) endonuclease activity"/>
    <property type="evidence" value="ECO:0007669"/>
    <property type="project" value="UniProtKB-EC"/>
</dbReference>
<evidence type="ECO:0000259" key="14">
    <source>
        <dbReference type="SMART" id="SM00478"/>
    </source>
</evidence>
<gene>
    <name evidence="15" type="primary">OGG1</name>
    <name evidence="15" type="ORF">H4R34_004326</name>
</gene>
<keyword evidence="4" id="KW-0227">DNA damage</keyword>
<dbReference type="OrthoDB" id="238681at2759"/>
<keyword evidence="10" id="KW-0326">Glycosidase</keyword>
<dbReference type="Proteomes" id="UP001151582">
    <property type="component" value="Unassembled WGS sequence"/>
</dbReference>
<dbReference type="EC" id="4.2.99.18" evidence="3"/>
<keyword evidence="7 15" id="KW-0456">Lyase</keyword>
<evidence type="ECO:0000256" key="7">
    <source>
        <dbReference type="ARBA" id="ARBA00023239"/>
    </source>
</evidence>
<dbReference type="GO" id="GO:0003684">
    <property type="term" value="F:damaged DNA binding"/>
    <property type="evidence" value="ECO:0007669"/>
    <property type="project" value="InterPro"/>
</dbReference>
<feature type="non-terminal residue" evidence="15">
    <location>
        <position position="255"/>
    </location>
</feature>
<dbReference type="GO" id="GO:0005634">
    <property type="term" value="C:nucleus"/>
    <property type="evidence" value="ECO:0007669"/>
    <property type="project" value="UniProtKB-SubCell"/>
</dbReference>
<evidence type="ECO:0000256" key="10">
    <source>
        <dbReference type="ARBA" id="ARBA00023295"/>
    </source>
</evidence>
<dbReference type="EMBL" id="JANBQB010000524">
    <property type="protein sequence ID" value="KAJ1975464.1"/>
    <property type="molecule type" value="Genomic_DNA"/>
</dbReference>
<dbReference type="FunFam" id="1.10.340.30:FF:000006">
    <property type="entry name" value="N-glycosylase/DNA lyase isoform X2"/>
    <property type="match status" value="1"/>
</dbReference>
<evidence type="ECO:0000313" key="16">
    <source>
        <dbReference type="Proteomes" id="UP001151582"/>
    </source>
</evidence>
<name>A0A9W8B0T5_9FUNG</name>
<protein>
    <recommendedName>
        <fullName evidence="13">N-glycosylase/DNA lyase</fullName>
        <ecNumber evidence="3">4.2.99.18</ecNumber>
    </recommendedName>
</protein>
<dbReference type="Pfam" id="PF07934">
    <property type="entry name" value="OGG_N"/>
    <property type="match status" value="1"/>
</dbReference>
<keyword evidence="6" id="KW-0234">DNA repair</keyword>
<evidence type="ECO:0000256" key="4">
    <source>
        <dbReference type="ARBA" id="ARBA00022763"/>
    </source>
</evidence>
<dbReference type="SMART" id="SM00478">
    <property type="entry name" value="ENDO3c"/>
    <property type="match status" value="1"/>
</dbReference>
<evidence type="ECO:0000256" key="11">
    <source>
        <dbReference type="ARBA" id="ARBA00025652"/>
    </source>
</evidence>
<dbReference type="Gene3D" id="1.10.340.30">
    <property type="entry name" value="Hypothetical protein, domain 2"/>
    <property type="match status" value="1"/>
</dbReference>
<dbReference type="CDD" id="cd00056">
    <property type="entry name" value="ENDO3c"/>
    <property type="match status" value="1"/>
</dbReference>
<dbReference type="InterPro" id="IPR003265">
    <property type="entry name" value="HhH-GPD_domain"/>
</dbReference>
<evidence type="ECO:0000256" key="5">
    <source>
        <dbReference type="ARBA" id="ARBA00022801"/>
    </source>
</evidence>
<comment type="caution">
    <text evidence="15">The sequence shown here is derived from an EMBL/GenBank/DDBJ whole genome shotgun (WGS) entry which is preliminary data.</text>
</comment>
<evidence type="ECO:0000256" key="2">
    <source>
        <dbReference type="ARBA" id="ARBA00010679"/>
    </source>
</evidence>
<comment type="function">
    <text evidence="11">DNA repair enzyme that incises DNA at 8-oxoG residues. Excises 7,8-dihydro-8-oxoguanine and 2,6-diamino-4-hydroxy-5-N-methylformamidopyrimidine (FAPY) from damaged DNA. Has a beta-lyase activity that nicks DNA 3' to the lesion.</text>
</comment>
<evidence type="ECO:0000256" key="9">
    <source>
        <dbReference type="ARBA" id="ARBA00023268"/>
    </source>
</evidence>